<sequence length="140" mass="13572">MLLVVAPEMVAAAAADLAGIRSAISAANAAAAGPTTQVLAAAGDEVSAAIAALFGTHAQEYRAVSAQATAFHERFVQSLSAAGGAYASAEAANVSPLQAFEQAVMDAINAPTQLLLGRPLIGDGVNGASGTGQAGGPGAR</sequence>
<name>A0A7Z7N8E9_9MYCO</name>
<dbReference type="EMBL" id="OCTY01000002">
    <property type="protein sequence ID" value="SOJ53655.1"/>
    <property type="molecule type" value="Genomic_DNA"/>
</dbReference>
<keyword evidence="3" id="KW-1185">Reference proteome</keyword>
<dbReference type="InterPro" id="IPR038332">
    <property type="entry name" value="PPE_sf"/>
</dbReference>
<dbReference type="Pfam" id="PF00934">
    <property type="entry name" value="PE"/>
    <property type="match status" value="1"/>
</dbReference>
<reference evidence="2 3" key="1">
    <citation type="submission" date="2017-10" db="EMBL/GenBank/DDBJ databases">
        <authorList>
            <consortium name="Urmite Genomes"/>
        </authorList>
    </citation>
    <scope>NUCLEOTIDE SEQUENCE [LARGE SCALE GENOMIC DNA]</scope>
    <source>
        <strain evidence="2 3">FB-527</strain>
    </source>
</reference>
<dbReference type="InterPro" id="IPR000084">
    <property type="entry name" value="PE-PGRS_N"/>
</dbReference>
<evidence type="ECO:0000313" key="2">
    <source>
        <dbReference type="EMBL" id="SOJ53655.1"/>
    </source>
</evidence>
<accession>A0A7Z7N8E9</accession>
<evidence type="ECO:0000313" key="3">
    <source>
        <dbReference type="Proteomes" id="UP000554965"/>
    </source>
</evidence>
<evidence type="ECO:0000259" key="1">
    <source>
        <dbReference type="Pfam" id="PF00934"/>
    </source>
</evidence>
<proteinExistence type="predicted"/>
<dbReference type="AlphaFoldDB" id="A0A7Z7N8E9"/>
<organism evidence="2 3">
    <name type="scientific">Mycobacterium simulans</name>
    <dbReference type="NCBI Taxonomy" id="627089"/>
    <lineage>
        <taxon>Bacteria</taxon>
        <taxon>Bacillati</taxon>
        <taxon>Actinomycetota</taxon>
        <taxon>Actinomycetes</taxon>
        <taxon>Mycobacteriales</taxon>
        <taxon>Mycobacteriaceae</taxon>
        <taxon>Mycobacterium</taxon>
    </lineage>
</organism>
<dbReference type="SUPFAM" id="SSF140459">
    <property type="entry name" value="PE/PPE dimer-like"/>
    <property type="match status" value="1"/>
</dbReference>
<dbReference type="Proteomes" id="UP000554965">
    <property type="component" value="Unassembled WGS sequence"/>
</dbReference>
<dbReference type="Gene3D" id="1.10.287.850">
    <property type="entry name" value="HP0062-like domain"/>
    <property type="match status" value="1"/>
</dbReference>
<protein>
    <submittedName>
        <fullName evidence="2">PE-PGRS family protein PE_PGRS16</fullName>
    </submittedName>
</protein>
<comment type="caution">
    <text evidence="2">The sequence shown here is derived from an EMBL/GenBank/DDBJ whole genome shotgun (WGS) entry which is preliminary data.</text>
</comment>
<gene>
    <name evidence="2" type="ORF">MSIMFB_01154</name>
</gene>
<feature type="domain" description="PE" evidence="1">
    <location>
        <begin position="3"/>
        <end position="93"/>
    </location>
</feature>